<dbReference type="Proteomes" id="UP001347796">
    <property type="component" value="Unassembled WGS sequence"/>
</dbReference>
<proteinExistence type="predicted"/>
<comment type="caution">
    <text evidence="2">The sequence shown here is derived from an EMBL/GenBank/DDBJ whole genome shotgun (WGS) entry which is preliminary data.</text>
</comment>
<name>A0AAN8JAK6_PATCE</name>
<sequence>MAALLGLRLAISVASVLDISVHLIVFWSDSLNVLWWVRGRGRIFKPFIGNRIGEVQTYTNPDQWRYVPTKENLADLVSRGQSVTDLRNSHLWWHGPTYLDRSEREWPENRVERSLSAESEVRKSALGALSETIVTYSMFAENIDPSFRLKPDRFSSWTRLKRVDAWVCRFIDNCRLPSSKRNSGELLPEEISDVEVKLIQKAQKDIFPDEYGALSNSKELPKHSKLLALKPRIDTDGLMRLDGRLQNSEYLSYNIRYPIILPRKNWITKLIVRYYHEHGNHSIGTNQTLSALSTHFWLIAGREEIRAWESECAGCRRRKAKAATQIMAPLPKIRLQMPIRAFAKIGVDYAGPFIAIQGKGRRR</sequence>
<dbReference type="Pfam" id="PF17921">
    <property type="entry name" value="Integrase_H2C2"/>
    <property type="match status" value="1"/>
</dbReference>
<dbReference type="PANTHER" id="PTHR47331">
    <property type="entry name" value="PHD-TYPE DOMAIN-CONTAINING PROTEIN"/>
    <property type="match status" value="1"/>
</dbReference>
<evidence type="ECO:0000259" key="1">
    <source>
        <dbReference type="Pfam" id="PF17921"/>
    </source>
</evidence>
<dbReference type="EMBL" id="JAZGQO010000013">
    <property type="protein sequence ID" value="KAK6171953.1"/>
    <property type="molecule type" value="Genomic_DNA"/>
</dbReference>
<dbReference type="AlphaFoldDB" id="A0AAN8JAK6"/>
<dbReference type="InterPro" id="IPR041588">
    <property type="entry name" value="Integrase_H2C2"/>
</dbReference>
<reference evidence="2 3" key="1">
    <citation type="submission" date="2024-01" db="EMBL/GenBank/DDBJ databases">
        <title>The genome of the rayed Mediterranean limpet Patella caerulea (Linnaeus, 1758).</title>
        <authorList>
            <person name="Anh-Thu Weber A."/>
            <person name="Halstead-Nussloch G."/>
        </authorList>
    </citation>
    <scope>NUCLEOTIDE SEQUENCE [LARGE SCALE GENOMIC DNA]</scope>
    <source>
        <strain evidence="2">AATW-2023a</strain>
        <tissue evidence="2">Whole specimen</tissue>
    </source>
</reference>
<accession>A0AAN8JAK6</accession>
<protein>
    <recommendedName>
        <fullName evidence="1">Integrase zinc-binding domain-containing protein</fullName>
    </recommendedName>
</protein>
<keyword evidence="3" id="KW-1185">Reference proteome</keyword>
<feature type="domain" description="Integrase zinc-binding" evidence="1">
    <location>
        <begin position="268"/>
        <end position="320"/>
    </location>
</feature>
<gene>
    <name evidence="2" type="ORF">SNE40_018371</name>
</gene>
<organism evidence="2 3">
    <name type="scientific">Patella caerulea</name>
    <name type="common">Rayed Mediterranean limpet</name>
    <dbReference type="NCBI Taxonomy" id="87958"/>
    <lineage>
        <taxon>Eukaryota</taxon>
        <taxon>Metazoa</taxon>
        <taxon>Spiralia</taxon>
        <taxon>Lophotrochozoa</taxon>
        <taxon>Mollusca</taxon>
        <taxon>Gastropoda</taxon>
        <taxon>Patellogastropoda</taxon>
        <taxon>Patelloidea</taxon>
        <taxon>Patellidae</taxon>
        <taxon>Patella</taxon>
    </lineage>
</organism>
<evidence type="ECO:0000313" key="2">
    <source>
        <dbReference type="EMBL" id="KAK6171953.1"/>
    </source>
</evidence>
<evidence type="ECO:0000313" key="3">
    <source>
        <dbReference type="Proteomes" id="UP001347796"/>
    </source>
</evidence>